<organism evidence="4 5">
    <name type="scientific">Hermetia illucens</name>
    <name type="common">Black soldier fly</name>
    <dbReference type="NCBI Taxonomy" id="343691"/>
    <lineage>
        <taxon>Eukaryota</taxon>
        <taxon>Metazoa</taxon>
        <taxon>Ecdysozoa</taxon>
        <taxon>Arthropoda</taxon>
        <taxon>Hexapoda</taxon>
        <taxon>Insecta</taxon>
        <taxon>Pterygota</taxon>
        <taxon>Neoptera</taxon>
        <taxon>Endopterygota</taxon>
        <taxon>Diptera</taxon>
        <taxon>Brachycera</taxon>
        <taxon>Stratiomyomorpha</taxon>
        <taxon>Stratiomyidae</taxon>
        <taxon>Hermetiinae</taxon>
        <taxon>Hermetia</taxon>
    </lineage>
</organism>
<dbReference type="Pfam" id="PF00188">
    <property type="entry name" value="CAP"/>
    <property type="match status" value="1"/>
</dbReference>
<sequence>MGCCKSKREPSYVYTTTCRSPAGFECSKTYTTYWSDGTVMNESKYFAPYRVNDHNDQGRRMYPEYVAAMVIKHPKNPPNITDFESDCLDEHNLARARHGVGPLALDKKLCKFATEWAQELANRNRLHNREDPRYGENLYMACGKNVTARDPVKAWYTELWSYSYHNPTFSSNTGHFTQLVWKNSEKLGVGMATSGGNTFVVCNYYPPGNFAGEFPSNVPPPL</sequence>
<dbReference type="PRINTS" id="PR00837">
    <property type="entry name" value="V5TPXLIKE"/>
</dbReference>
<dbReference type="Proteomes" id="UP000594454">
    <property type="component" value="Chromosome 1"/>
</dbReference>
<dbReference type="PROSITE" id="PS01010">
    <property type="entry name" value="CRISP_2"/>
    <property type="match status" value="1"/>
</dbReference>
<evidence type="ECO:0000313" key="4">
    <source>
        <dbReference type="EMBL" id="CAD7077046.1"/>
    </source>
</evidence>
<dbReference type="InterPro" id="IPR034113">
    <property type="entry name" value="SCP_GAPR1-like"/>
</dbReference>
<dbReference type="Gene3D" id="3.40.33.10">
    <property type="entry name" value="CAP"/>
    <property type="match status" value="1"/>
</dbReference>
<dbReference type="InterPro" id="IPR001283">
    <property type="entry name" value="CRISP-related"/>
</dbReference>
<evidence type="ECO:0000256" key="1">
    <source>
        <dbReference type="ARBA" id="ARBA00004613"/>
    </source>
</evidence>
<dbReference type="SUPFAM" id="SSF55797">
    <property type="entry name" value="PR-1-like"/>
    <property type="match status" value="1"/>
</dbReference>
<dbReference type="InterPro" id="IPR014044">
    <property type="entry name" value="CAP_dom"/>
</dbReference>
<evidence type="ECO:0000259" key="3">
    <source>
        <dbReference type="SMART" id="SM00198"/>
    </source>
</evidence>
<reference evidence="4 5" key="1">
    <citation type="submission" date="2020-11" db="EMBL/GenBank/DDBJ databases">
        <authorList>
            <person name="Wallbank WR R."/>
            <person name="Pardo Diaz C."/>
            <person name="Kozak K."/>
            <person name="Martin S."/>
            <person name="Jiggins C."/>
            <person name="Moest M."/>
            <person name="Warren A I."/>
            <person name="Generalovic N T."/>
            <person name="Byers J.R.P. K."/>
            <person name="Montejo-Kovacevich G."/>
            <person name="Yen C E."/>
        </authorList>
    </citation>
    <scope>NUCLEOTIDE SEQUENCE [LARGE SCALE GENOMIC DNA]</scope>
</reference>
<dbReference type="AlphaFoldDB" id="A0A7R8UAB2"/>
<dbReference type="FunCoup" id="A0A7R8UAB2">
    <property type="interactions" value="13"/>
</dbReference>
<dbReference type="GO" id="GO:0005576">
    <property type="term" value="C:extracellular region"/>
    <property type="evidence" value="ECO:0007669"/>
    <property type="project" value="UniProtKB-SubCell"/>
</dbReference>
<gene>
    <name evidence="4" type="ORF">HERILL_LOCUS423</name>
</gene>
<dbReference type="EMBL" id="LR899009">
    <property type="protein sequence ID" value="CAD7077046.1"/>
    <property type="molecule type" value="Genomic_DNA"/>
</dbReference>
<dbReference type="OrthoDB" id="337038at2759"/>
<dbReference type="InterPro" id="IPR035940">
    <property type="entry name" value="CAP_sf"/>
</dbReference>
<accession>A0A7R8UAB2</accession>
<dbReference type="PROSITE" id="PS01009">
    <property type="entry name" value="CRISP_1"/>
    <property type="match status" value="1"/>
</dbReference>
<evidence type="ECO:0000256" key="2">
    <source>
        <dbReference type="ARBA" id="ARBA00022525"/>
    </source>
</evidence>
<dbReference type="InParanoid" id="A0A7R8UAB2"/>
<evidence type="ECO:0000313" key="5">
    <source>
        <dbReference type="Proteomes" id="UP000594454"/>
    </source>
</evidence>
<comment type="subcellular location">
    <subcellularLocation>
        <location evidence="1">Secreted</location>
    </subcellularLocation>
</comment>
<proteinExistence type="predicted"/>
<keyword evidence="5" id="KW-1185">Reference proteome</keyword>
<dbReference type="InterPro" id="IPR018244">
    <property type="entry name" value="Allrgn_V5/Tpx1_CS"/>
</dbReference>
<name>A0A7R8UAB2_HERIL</name>
<keyword evidence="2" id="KW-0964">Secreted</keyword>
<protein>
    <recommendedName>
        <fullName evidence="3">SCP domain-containing protein</fullName>
    </recommendedName>
</protein>
<dbReference type="SMART" id="SM00198">
    <property type="entry name" value="SCP"/>
    <property type="match status" value="1"/>
</dbReference>
<dbReference type="FunFam" id="3.40.33.10:FF:000010">
    <property type="entry name" value="Predicted protein"/>
    <property type="match status" value="1"/>
</dbReference>
<dbReference type="OMA" id="KPRFTHE"/>
<feature type="domain" description="SCP" evidence="3">
    <location>
        <begin position="82"/>
        <end position="212"/>
    </location>
</feature>
<dbReference type="CDD" id="cd05382">
    <property type="entry name" value="CAP_GAPR1-like"/>
    <property type="match status" value="1"/>
</dbReference>
<dbReference type="PANTHER" id="PTHR10334">
    <property type="entry name" value="CYSTEINE-RICH SECRETORY PROTEIN-RELATED"/>
    <property type="match status" value="1"/>
</dbReference>